<dbReference type="PANTHER" id="PTHR43620">
    <property type="entry name" value="GLYCEROPHOSPHORYL DIESTER PHOSPHODIESTERASE"/>
    <property type="match status" value="1"/>
</dbReference>
<evidence type="ECO:0000256" key="6">
    <source>
        <dbReference type="ARBA" id="ARBA00047512"/>
    </source>
</evidence>
<dbReference type="GO" id="GO:0006071">
    <property type="term" value="P:glycerol metabolic process"/>
    <property type="evidence" value="ECO:0007669"/>
    <property type="project" value="UniProtKB-KW"/>
</dbReference>
<evidence type="ECO:0000256" key="7">
    <source>
        <dbReference type="SAM" id="MobiDB-lite"/>
    </source>
</evidence>
<feature type="region of interest" description="Disordered" evidence="7">
    <location>
        <begin position="404"/>
        <end position="430"/>
    </location>
</feature>
<name>A0AAD3HHI3_9CHLO</name>
<dbReference type="EMBL" id="BMAR01000001">
    <property type="protein sequence ID" value="GFR41047.1"/>
    <property type="molecule type" value="Genomic_DNA"/>
</dbReference>
<keyword evidence="5" id="KW-0378">Hydrolase</keyword>
<dbReference type="EC" id="3.1.4.46" evidence="2"/>
<feature type="compositionally biased region" description="Gly residues" evidence="7">
    <location>
        <begin position="345"/>
        <end position="362"/>
    </location>
</feature>
<evidence type="ECO:0000256" key="3">
    <source>
        <dbReference type="ARBA" id="ARBA00022729"/>
    </source>
</evidence>
<reference evidence="10 11" key="1">
    <citation type="journal article" date="2021" name="Sci. Rep.">
        <title>Genome sequencing of the multicellular alga Astrephomene provides insights into convergent evolution of germ-soma differentiation.</title>
        <authorList>
            <person name="Yamashita S."/>
            <person name="Yamamoto K."/>
            <person name="Matsuzaki R."/>
            <person name="Suzuki S."/>
            <person name="Yamaguchi H."/>
            <person name="Hirooka S."/>
            <person name="Minakuchi Y."/>
            <person name="Miyagishima S."/>
            <person name="Kawachi M."/>
            <person name="Toyoda A."/>
            <person name="Nozaki H."/>
        </authorList>
    </citation>
    <scope>NUCLEOTIDE SEQUENCE [LARGE SCALE GENOMIC DNA]</scope>
    <source>
        <strain evidence="10 11">NIES-4017</strain>
    </source>
</reference>
<sequence>MLGCLTGNSRTDTRRGSSVSTMRCWQLVENRLPLVTLVAVASLVVAAASLRVLVTDQGAGLSPGGKAVWGQPRTQQQQRDHHADWRPAVPYGIAHRGASAELPEHTREAYEAAVAEGADFIECDVVLTADLVPLCRHEPNLEGSTDAAAKFPHRRTSYLIDGVNVSGIFSVDLTAAEVATLRAVQPWPFRNQSYNGQFRVATLADFLDVAKSAPRPVGIYPETKHPSWTNSLPALRAAATRLEDILLAALHEAGFGAGGPYGSEAWRQRPVFVQSFEASSLRYMAQRTCAPMVLLLGEWEGWSAPDSGLTLAQLTEDTSLAHIAGWAAAVGPDKETLVTWEQEQGSGGGSGGGGGNGSGSGRGRYVSSGLVEKFHAHGLQVHPYTLRPEPRFFLPHLADHYYRHHHTTSPPTPTSASSSPPSDPGPPPVNANVSLEYQLLLADVVMADAVFADHMPSFVSWRQQQQQHGHGRQQQMGWVQGTKHAGRVRWW</sequence>
<feature type="non-terminal residue" evidence="10">
    <location>
        <position position="491"/>
    </location>
</feature>
<dbReference type="AlphaFoldDB" id="A0AAD3HHI3"/>
<feature type="transmembrane region" description="Helical" evidence="8">
    <location>
        <begin position="32"/>
        <end position="54"/>
    </location>
</feature>
<dbReference type="SUPFAM" id="SSF51695">
    <property type="entry name" value="PLC-like phosphodiesterases"/>
    <property type="match status" value="1"/>
</dbReference>
<dbReference type="PANTHER" id="PTHR43620:SF7">
    <property type="entry name" value="GLYCEROPHOSPHODIESTER PHOSPHODIESTERASE GDPD5-RELATED"/>
    <property type="match status" value="1"/>
</dbReference>
<dbReference type="Pfam" id="PF03009">
    <property type="entry name" value="GDPD"/>
    <property type="match status" value="1"/>
</dbReference>
<gene>
    <name evidence="10" type="ORF">Agub_g1481</name>
</gene>
<dbReference type="Proteomes" id="UP001054857">
    <property type="component" value="Unassembled WGS sequence"/>
</dbReference>
<dbReference type="Gene3D" id="3.20.20.190">
    <property type="entry name" value="Phosphatidylinositol (PI) phosphodiesterase"/>
    <property type="match status" value="1"/>
</dbReference>
<keyword evidence="8" id="KW-1133">Transmembrane helix</keyword>
<comment type="similarity">
    <text evidence="1">Belongs to the glycerophosphoryl diester phosphodiesterase family.</text>
</comment>
<evidence type="ECO:0000256" key="5">
    <source>
        <dbReference type="ARBA" id="ARBA00022801"/>
    </source>
</evidence>
<evidence type="ECO:0000259" key="9">
    <source>
        <dbReference type="PROSITE" id="PS51704"/>
    </source>
</evidence>
<dbReference type="InterPro" id="IPR017946">
    <property type="entry name" value="PLC-like_Pdiesterase_TIM-brl"/>
</dbReference>
<dbReference type="GO" id="GO:0008889">
    <property type="term" value="F:glycerophosphodiester phosphodiesterase activity"/>
    <property type="evidence" value="ECO:0007669"/>
    <property type="project" value="UniProtKB-EC"/>
</dbReference>
<evidence type="ECO:0000256" key="8">
    <source>
        <dbReference type="SAM" id="Phobius"/>
    </source>
</evidence>
<dbReference type="InterPro" id="IPR030395">
    <property type="entry name" value="GP_PDE_dom"/>
</dbReference>
<evidence type="ECO:0000256" key="2">
    <source>
        <dbReference type="ARBA" id="ARBA00012247"/>
    </source>
</evidence>
<feature type="compositionally biased region" description="Low complexity" evidence="7">
    <location>
        <begin position="464"/>
        <end position="475"/>
    </location>
</feature>
<keyword evidence="8" id="KW-0812">Transmembrane</keyword>
<organism evidence="10 11">
    <name type="scientific">Astrephomene gubernaculifera</name>
    <dbReference type="NCBI Taxonomy" id="47775"/>
    <lineage>
        <taxon>Eukaryota</taxon>
        <taxon>Viridiplantae</taxon>
        <taxon>Chlorophyta</taxon>
        <taxon>core chlorophytes</taxon>
        <taxon>Chlorophyceae</taxon>
        <taxon>CS clade</taxon>
        <taxon>Chlamydomonadales</taxon>
        <taxon>Astrephomenaceae</taxon>
        <taxon>Astrephomene</taxon>
    </lineage>
</organism>
<evidence type="ECO:0000256" key="4">
    <source>
        <dbReference type="ARBA" id="ARBA00022798"/>
    </source>
</evidence>
<comment type="caution">
    <text evidence="10">The sequence shown here is derived from an EMBL/GenBank/DDBJ whole genome shotgun (WGS) entry which is preliminary data.</text>
</comment>
<feature type="region of interest" description="Disordered" evidence="7">
    <location>
        <begin position="464"/>
        <end position="491"/>
    </location>
</feature>
<proteinExistence type="inferred from homology"/>
<keyword evidence="11" id="KW-1185">Reference proteome</keyword>
<keyword evidence="8" id="KW-0472">Membrane</keyword>
<comment type="catalytic activity">
    <reaction evidence="6">
        <text>a sn-glycero-3-phosphodiester + H2O = an alcohol + sn-glycerol 3-phosphate + H(+)</text>
        <dbReference type="Rhea" id="RHEA:12969"/>
        <dbReference type="ChEBI" id="CHEBI:15377"/>
        <dbReference type="ChEBI" id="CHEBI:15378"/>
        <dbReference type="ChEBI" id="CHEBI:30879"/>
        <dbReference type="ChEBI" id="CHEBI:57597"/>
        <dbReference type="ChEBI" id="CHEBI:83408"/>
        <dbReference type="EC" id="3.1.4.46"/>
    </reaction>
</comment>
<keyword evidence="4" id="KW-0319">Glycerol metabolism</keyword>
<feature type="region of interest" description="Disordered" evidence="7">
    <location>
        <begin position="342"/>
        <end position="362"/>
    </location>
</feature>
<dbReference type="GO" id="GO:0006629">
    <property type="term" value="P:lipid metabolic process"/>
    <property type="evidence" value="ECO:0007669"/>
    <property type="project" value="InterPro"/>
</dbReference>
<dbReference type="PROSITE" id="PS51704">
    <property type="entry name" value="GP_PDE"/>
    <property type="match status" value="1"/>
</dbReference>
<feature type="domain" description="GP-PDE" evidence="9">
    <location>
        <begin position="90"/>
        <end position="418"/>
    </location>
</feature>
<accession>A0AAD3HHI3</accession>
<evidence type="ECO:0000313" key="11">
    <source>
        <dbReference type="Proteomes" id="UP001054857"/>
    </source>
</evidence>
<keyword evidence="3" id="KW-0732">Signal</keyword>
<evidence type="ECO:0000313" key="10">
    <source>
        <dbReference type="EMBL" id="GFR41047.1"/>
    </source>
</evidence>
<protein>
    <recommendedName>
        <fullName evidence="2">glycerophosphodiester phosphodiesterase</fullName>
        <ecNumber evidence="2">3.1.4.46</ecNumber>
    </recommendedName>
</protein>
<evidence type="ECO:0000256" key="1">
    <source>
        <dbReference type="ARBA" id="ARBA00007277"/>
    </source>
</evidence>